<evidence type="ECO:0000256" key="1">
    <source>
        <dbReference type="SAM" id="MobiDB-lite"/>
    </source>
</evidence>
<dbReference type="InterPro" id="IPR025476">
    <property type="entry name" value="Helitron_helicase-like"/>
</dbReference>
<feature type="compositionally biased region" description="Basic and acidic residues" evidence="1">
    <location>
        <begin position="10"/>
        <end position="20"/>
    </location>
</feature>
<keyword evidence="3" id="KW-0347">Helicase</keyword>
<dbReference type="OrthoDB" id="10051381at2759"/>
<organism evidence="3 4">
    <name type="scientific">Senna tora</name>
    <dbReference type="NCBI Taxonomy" id="362788"/>
    <lineage>
        <taxon>Eukaryota</taxon>
        <taxon>Viridiplantae</taxon>
        <taxon>Streptophyta</taxon>
        <taxon>Embryophyta</taxon>
        <taxon>Tracheophyta</taxon>
        <taxon>Spermatophyta</taxon>
        <taxon>Magnoliopsida</taxon>
        <taxon>eudicotyledons</taxon>
        <taxon>Gunneridae</taxon>
        <taxon>Pentapetalae</taxon>
        <taxon>rosids</taxon>
        <taxon>fabids</taxon>
        <taxon>Fabales</taxon>
        <taxon>Fabaceae</taxon>
        <taxon>Caesalpinioideae</taxon>
        <taxon>Cassia clade</taxon>
        <taxon>Senna</taxon>
    </lineage>
</organism>
<evidence type="ECO:0000259" key="2">
    <source>
        <dbReference type="Pfam" id="PF14214"/>
    </source>
</evidence>
<protein>
    <submittedName>
        <fullName evidence="3">Helicase-like protein</fullName>
    </submittedName>
</protein>
<feature type="region of interest" description="Disordered" evidence="1">
    <location>
        <begin position="104"/>
        <end position="123"/>
    </location>
</feature>
<sequence length="485" mass="55300">MSSSNSRPPWPKDSRKDENSHPVAQLPLQNRLSRDIIEVPHCNPTEAKQRHLMRKTILSKHNNLFQASSSPSIVLSEITNLNCSGGLNRPSSYSSSTPPFPIRLNYNGASSPSNSIGDSTLSSKESRFARKQILLSRRAMNEDAPVISTITNVQQHTLDDMSLPNTSAPLLDSSIINDYEDNYSYIIEGKVQLPLLKDPPQLLKNLLTNHSAYSLNFLRNISGRGISSQIDPVIVGEITSMLDSCNPLVQVFRSVKEKVVGDIDSLESTRDIVVETQSGLLKRINELHPLYLALQYPLLFPYGEDGYRENIQLSELSLRSSRRRQNLSMKEYFSFCLQERLNEAHTNLLARGFRYKFKNFHDAMTICQKHGYPNLLITFTCNPKWQEIEQFTSQRGLKPTDCPDILCRVFKIKLDQLVDDLMKDKYFGRVIVIYTVEFQKRWLPHAHIVVFLHPEDTYNTPNDIDSIISAEILDSSTYPTPFMMM</sequence>
<dbReference type="PANTHER" id="PTHR45786:SF74">
    <property type="entry name" value="ATP-DEPENDENT DNA HELICASE"/>
    <property type="match status" value="1"/>
</dbReference>
<dbReference type="PANTHER" id="PTHR45786">
    <property type="entry name" value="DNA BINDING PROTEIN-LIKE"/>
    <property type="match status" value="1"/>
</dbReference>
<keyword evidence="4" id="KW-1185">Reference proteome</keyword>
<keyword evidence="3" id="KW-0378">Hydrolase</keyword>
<feature type="compositionally biased region" description="Polar residues" evidence="1">
    <location>
        <begin position="107"/>
        <end position="123"/>
    </location>
</feature>
<feature type="domain" description="Helitron helicase-like" evidence="2">
    <location>
        <begin position="352"/>
        <end position="450"/>
    </location>
</feature>
<name>A0A834SZG6_9FABA</name>
<dbReference type="EMBL" id="JAAIUW010000010">
    <property type="protein sequence ID" value="KAF7811770.1"/>
    <property type="molecule type" value="Genomic_DNA"/>
</dbReference>
<reference evidence="3" key="1">
    <citation type="submission" date="2020-09" db="EMBL/GenBank/DDBJ databases">
        <title>Genome-Enabled Discovery of Anthraquinone Biosynthesis in Senna tora.</title>
        <authorList>
            <person name="Kang S.-H."/>
            <person name="Pandey R.P."/>
            <person name="Lee C.-M."/>
            <person name="Sim J.-S."/>
            <person name="Jeong J.-T."/>
            <person name="Choi B.-S."/>
            <person name="Jung M."/>
            <person name="Ginzburg D."/>
            <person name="Zhao K."/>
            <person name="Won S.Y."/>
            <person name="Oh T.-J."/>
            <person name="Yu Y."/>
            <person name="Kim N.-H."/>
            <person name="Lee O.R."/>
            <person name="Lee T.-H."/>
            <person name="Bashyal P."/>
            <person name="Kim T.-S."/>
            <person name="Lee W.-H."/>
            <person name="Kawkins C."/>
            <person name="Kim C.-K."/>
            <person name="Kim J.S."/>
            <person name="Ahn B.O."/>
            <person name="Rhee S.Y."/>
            <person name="Sohng J.K."/>
        </authorList>
    </citation>
    <scope>NUCLEOTIDE SEQUENCE</scope>
    <source>
        <tissue evidence="3">Leaf</tissue>
    </source>
</reference>
<dbReference type="GO" id="GO:0004386">
    <property type="term" value="F:helicase activity"/>
    <property type="evidence" value="ECO:0007669"/>
    <property type="project" value="UniProtKB-KW"/>
</dbReference>
<proteinExistence type="predicted"/>
<feature type="region of interest" description="Disordered" evidence="1">
    <location>
        <begin position="1"/>
        <end position="32"/>
    </location>
</feature>
<dbReference type="Proteomes" id="UP000634136">
    <property type="component" value="Unassembled WGS sequence"/>
</dbReference>
<gene>
    <name evidence="3" type="ORF">G2W53_032746</name>
</gene>
<keyword evidence="3" id="KW-0547">Nucleotide-binding</keyword>
<evidence type="ECO:0000313" key="3">
    <source>
        <dbReference type="EMBL" id="KAF7811770.1"/>
    </source>
</evidence>
<dbReference type="Pfam" id="PF14214">
    <property type="entry name" value="Helitron_like_N"/>
    <property type="match status" value="1"/>
</dbReference>
<comment type="caution">
    <text evidence="3">The sequence shown here is derived from an EMBL/GenBank/DDBJ whole genome shotgun (WGS) entry which is preliminary data.</text>
</comment>
<accession>A0A834SZG6</accession>
<dbReference type="AlphaFoldDB" id="A0A834SZG6"/>
<keyword evidence="3" id="KW-0067">ATP-binding</keyword>
<evidence type="ECO:0000313" key="4">
    <source>
        <dbReference type="Proteomes" id="UP000634136"/>
    </source>
</evidence>